<evidence type="ECO:0000313" key="2">
    <source>
        <dbReference type="EMBL" id="CAZ86401.1"/>
    </source>
</evidence>
<dbReference type="AlphaFoldDB" id="D5GPF8"/>
<keyword evidence="3" id="KW-1185">Reference proteome</keyword>
<accession>D5GPF8</accession>
<sequence>MRNNRQPRALPPHQEPVHRQEPNIHATRHPHVGVKPADHDPPCALQSLTHCRGRARGTKTRHEA</sequence>
<dbReference type="KEGG" id="tml:GSTUM_00011828001"/>
<dbReference type="InParanoid" id="D5GPF8"/>
<dbReference type="EMBL" id="FN430375">
    <property type="protein sequence ID" value="CAZ86401.1"/>
    <property type="molecule type" value="Genomic_DNA"/>
</dbReference>
<dbReference type="HOGENOM" id="CLU_2869288_0_0_1"/>
<gene>
    <name evidence="2" type="ORF">GSTUM_00011828001</name>
</gene>
<evidence type="ECO:0000256" key="1">
    <source>
        <dbReference type="SAM" id="MobiDB-lite"/>
    </source>
</evidence>
<proteinExistence type="predicted"/>
<evidence type="ECO:0000313" key="3">
    <source>
        <dbReference type="Proteomes" id="UP000006911"/>
    </source>
</evidence>
<reference evidence="2 3" key="1">
    <citation type="journal article" date="2010" name="Nature">
        <title>Perigord black truffle genome uncovers evolutionary origins and mechanisms of symbiosis.</title>
        <authorList>
            <person name="Martin F."/>
            <person name="Kohler A."/>
            <person name="Murat C."/>
            <person name="Balestrini R."/>
            <person name="Coutinho P.M."/>
            <person name="Jaillon O."/>
            <person name="Montanini B."/>
            <person name="Morin E."/>
            <person name="Noel B."/>
            <person name="Percudani R."/>
            <person name="Porcel B."/>
            <person name="Rubini A."/>
            <person name="Amicucci A."/>
            <person name="Amselem J."/>
            <person name="Anthouard V."/>
            <person name="Arcioni S."/>
            <person name="Artiguenave F."/>
            <person name="Aury J.M."/>
            <person name="Ballario P."/>
            <person name="Bolchi A."/>
            <person name="Brenna A."/>
            <person name="Brun A."/>
            <person name="Buee M."/>
            <person name="Cantarel B."/>
            <person name="Chevalier G."/>
            <person name="Couloux A."/>
            <person name="Da Silva C."/>
            <person name="Denoeud F."/>
            <person name="Duplessis S."/>
            <person name="Ghignone S."/>
            <person name="Hilselberger B."/>
            <person name="Iotti M."/>
            <person name="Marcais B."/>
            <person name="Mello A."/>
            <person name="Miranda M."/>
            <person name="Pacioni G."/>
            <person name="Quesneville H."/>
            <person name="Riccioni C."/>
            <person name="Ruotolo R."/>
            <person name="Splivallo R."/>
            <person name="Stocchi V."/>
            <person name="Tisserant E."/>
            <person name="Viscomi A.R."/>
            <person name="Zambonelli A."/>
            <person name="Zampieri E."/>
            <person name="Henrissat B."/>
            <person name="Lebrun M.H."/>
            <person name="Paolocci F."/>
            <person name="Bonfante P."/>
            <person name="Ottonello S."/>
            <person name="Wincker P."/>
        </authorList>
    </citation>
    <scope>NUCLEOTIDE SEQUENCE [LARGE SCALE GENOMIC DNA]</scope>
    <source>
        <strain evidence="2 3">Mel28</strain>
    </source>
</reference>
<name>D5GPF8_TUBMM</name>
<dbReference type="GeneID" id="9186688"/>
<dbReference type="RefSeq" id="XP_002842210.1">
    <property type="nucleotide sequence ID" value="XM_002842164.1"/>
</dbReference>
<dbReference type="Proteomes" id="UP000006911">
    <property type="component" value="Unassembled WGS sequence"/>
</dbReference>
<protein>
    <submittedName>
        <fullName evidence="2">(Perigord truffle) hypothetical protein</fullName>
    </submittedName>
</protein>
<organism evidence="2 3">
    <name type="scientific">Tuber melanosporum (strain Mel28)</name>
    <name type="common">Perigord black truffle</name>
    <dbReference type="NCBI Taxonomy" id="656061"/>
    <lineage>
        <taxon>Eukaryota</taxon>
        <taxon>Fungi</taxon>
        <taxon>Dikarya</taxon>
        <taxon>Ascomycota</taxon>
        <taxon>Pezizomycotina</taxon>
        <taxon>Pezizomycetes</taxon>
        <taxon>Pezizales</taxon>
        <taxon>Tuberaceae</taxon>
        <taxon>Tuber</taxon>
    </lineage>
</organism>
<feature type="region of interest" description="Disordered" evidence="1">
    <location>
        <begin position="1"/>
        <end position="45"/>
    </location>
</feature>